<proteinExistence type="inferred from homology"/>
<dbReference type="SMART" id="SM00220">
    <property type="entry name" value="S_TKc"/>
    <property type="match status" value="1"/>
</dbReference>
<dbReference type="GO" id="GO:0005737">
    <property type="term" value="C:cytoplasm"/>
    <property type="evidence" value="ECO:0007669"/>
    <property type="project" value="UniProtKB-SubCell"/>
</dbReference>
<keyword evidence="11" id="KW-0391">Immunity</keyword>
<dbReference type="GO" id="GO:0004683">
    <property type="term" value="F:calcium/calmodulin-dependent protein kinase activity"/>
    <property type="evidence" value="ECO:0007669"/>
    <property type="project" value="UniProtKB-ARBA"/>
</dbReference>
<gene>
    <name evidence="25" type="ORF">BOX15_Mlig011758g1</name>
    <name evidence="24" type="ORF">BOX15_Mlig012012g1</name>
</gene>
<keyword evidence="5" id="KW-0597">Phosphoprotein</keyword>
<dbReference type="GO" id="GO:0002250">
    <property type="term" value="P:adaptive immune response"/>
    <property type="evidence" value="ECO:0007669"/>
    <property type="project" value="UniProtKB-KW"/>
</dbReference>
<accession>A0A267GGV5</accession>
<evidence type="ECO:0000256" key="12">
    <source>
        <dbReference type="ARBA" id="ARBA00022860"/>
    </source>
</evidence>
<dbReference type="InterPro" id="IPR017441">
    <property type="entry name" value="Protein_kinase_ATP_BS"/>
</dbReference>
<evidence type="ECO:0000259" key="23">
    <source>
        <dbReference type="PROSITE" id="PS50011"/>
    </source>
</evidence>
<evidence type="ECO:0000313" key="26">
    <source>
        <dbReference type="Proteomes" id="UP000215902"/>
    </source>
</evidence>
<evidence type="ECO:0000256" key="13">
    <source>
        <dbReference type="ARBA" id="ARBA00023130"/>
    </source>
</evidence>
<organism evidence="25 26">
    <name type="scientific">Macrostomum lignano</name>
    <dbReference type="NCBI Taxonomy" id="282301"/>
    <lineage>
        <taxon>Eukaryota</taxon>
        <taxon>Metazoa</taxon>
        <taxon>Spiralia</taxon>
        <taxon>Lophotrochozoa</taxon>
        <taxon>Platyhelminthes</taxon>
        <taxon>Rhabditophora</taxon>
        <taxon>Macrostomorpha</taxon>
        <taxon>Macrostomida</taxon>
        <taxon>Macrostomidae</taxon>
        <taxon>Macrostomum</taxon>
    </lineage>
</organism>
<evidence type="ECO:0000256" key="11">
    <source>
        <dbReference type="ARBA" id="ARBA00022859"/>
    </source>
</evidence>
<feature type="binding site" evidence="20">
    <location>
        <position position="49"/>
    </location>
    <ligand>
        <name>ATP</name>
        <dbReference type="ChEBI" id="CHEBI:30616"/>
    </ligand>
</feature>
<dbReference type="Gene3D" id="1.10.510.10">
    <property type="entry name" value="Transferase(Phosphotransferase) domain 1"/>
    <property type="match status" value="1"/>
</dbReference>
<evidence type="ECO:0000256" key="5">
    <source>
        <dbReference type="ARBA" id="ARBA00022553"/>
    </source>
</evidence>
<dbReference type="PROSITE" id="PS50011">
    <property type="entry name" value="PROTEIN_KINASE_DOM"/>
    <property type="match status" value="1"/>
</dbReference>
<reference evidence="25 26" key="1">
    <citation type="submission" date="2017-06" db="EMBL/GenBank/DDBJ databases">
        <title>A platform for efficient transgenesis in Macrostomum lignano, a flatworm model organism for stem cell research.</title>
        <authorList>
            <person name="Berezikov E."/>
        </authorList>
    </citation>
    <scope>NUCLEOTIDE SEQUENCE [LARGE SCALE GENOMIC DNA]</scope>
    <source>
        <strain evidence="25">DV1</strain>
        <tissue evidence="25">Whole organism</tissue>
    </source>
</reference>
<evidence type="ECO:0000313" key="24">
    <source>
        <dbReference type="EMBL" id="PAA49742.1"/>
    </source>
</evidence>
<dbReference type="GO" id="GO:0005524">
    <property type="term" value="F:ATP binding"/>
    <property type="evidence" value="ECO:0007669"/>
    <property type="project" value="UniProtKB-UniRule"/>
</dbReference>
<dbReference type="STRING" id="282301.A0A267GGV5"/>
<evidence type="ECO:0000256" key="18">
    <source>
        <dbReference type="ARBA" id="ARBA00071328"/>
    </source>
</evidence>
<evidence type="ECO:0000256" key="1">
    <source>
        <dbReference type="ARBA" id="ARBA00004123"/>
    </source>
</evidence>
<evidence type="ECO:0000256" key="2">
    <source>
        <dbReference type="ARBA" id="ARBA00004496"/>
    </source>
</evidence>
<evidence type="ECO:0000256" key="7">
    <source>
        <dbReference type="ARBA" id="ARBA00022741"/>
    </source>
</evidence>
<evidence type="ECO:0000256" key="9">
    <source>
        <dbReference type="ARBA" id="ARBA00022837"/>
    </source>
</evidence>
<evidence type="ECO:0000256" key="10">
    <source>
        <dbReference type="ARBA" id="ARBA00022840"/>
    </source>
</evidence>
<comment type="caution">
    <text evidence="25">The sequence shown here is derived from an EMBL/GenBank/DDBJ whole genome shotgun (WGS) entry which is preliminary data.</text>
</comment>
<keyword evidence="16" id="KW-0539">Nucleus</keyword>
<dbReference type="FunFam" id="3.30.200.20:FF:000279">
    <property type="entry name" value="Calcium/calmodulin-dependent protein kinase type IV"/>
    <property type="match status" value="1"/>
</dbReference>
<evidence type="ECO:0000256" key="6">
    <source>
        <dbReference type="ARBA" id="ARBA00022679"/>
    </source>
</evidence>
<keyword evidence="12" id="KW-0112">Calmodulin-binding</keyword>
<evidence type="ECO:0000256" key="3">
    <source>
        <dbReference type="ARBA" id="ARBA00022490"/>
    </source>
</evidence>
<dbReference type="InterPro" id="IPR008271">
    <property type="entry name" value="Ser/Thr_kinase_AS"/>
</dbReference>
<evidence type="ECO:0000313" key="25">
    <source>
        <dbReference type="EMBL" id="PAA85261.1"/>
    </source>
</evidence>
<comment type="similarity">
    <text evidence="21">Belongs to the protein kinase superfamily.</text>
</comment>
<evidence type="ECO:0000256" key="4">
    <source>
        <dbReference type="ARBA" id="ARBA00022527"/>
    </source>
</evidence>
<dbReference type="Proteomes" id="UP000215902">
    <property type="component" value="Unassembled WGS sequence"/>
</dbReference>
<keyword evidence="4 21" id="KW-0723">Serine/threonine-protein kinase</keyword>
<comment type="subcellular location">
    <subcellularLocation>
        <location evidence="2">Cytoplasm</location>
    </subcellularLocation>
    <subcellularLocation>
        <location evidence="1">Nucleus</location>
    </subcellularLocation>
</comment>
<dbReference type="FunFam" id="1.10.510.10:FF:000255">
    <property type="entry name" value="Calcium/calmodulin-dependent protein kinase type IV"/>
    <property type="match status" value="1"/>
</dbReference>
<dbReference type="OrthoDB" id="40902at2759"/>
<feature type="region of interest" description="Disordered" evidence="22">
    <location>
        <begin position="324"/>
        <end position="346"/>
    </location>
</feature>
<evidence type="ECO:0000256" key="14">
    <source>
        <dbReference type="ARBA" id="ARBA00023180"/>
    </source>
</evidence>
<evidence type="ECO:0000256" key="21">
    <source>
        <dbReference type="RuleBase" id="RU000304"/>
    </source>
</evidence>
<dbReference type="Gene3D" id="3.30.200.20">
    <property type="entry name" value="Phosphorylase Kinase, domain 1"/>
    <property type="match status" value="1"/>
</dbReference>
<feature type="domain" description="Protein kinase" evidence="23">
    <location>
        <begin position="20"/>
        <end position="273"/>
    </location>
</feature>
<evidence type="ECO:0000256" key="8">
    <source>
        <dbReference type="ARBA" id="ARBA00022777"/>
    </source>
</evidence>
<name>A0A267GGV5_9PLAT</name>
<keyword evidence="7 20" id="KW-0547">Nucleotide-binding</keyword>
<evidence type="ECO:0000256" key="19">
    <source>
        <dbReference type="ARBA" id="ARBA00083884"/>
    </source>
</evidence>
<keyword evidence="10 20" id="KW-0067">ATP-binding</keyword>
<dbReference type="InterPro" id="IPR000719">
    <property type="entry name" value="Prot_kinase_dom"/>
</dbReference>
<evidence type="ECO:0000256" key="22">
    <source>
        <dbReference type="SAM" id="MobiDB-lite"/>
    </source>
</evidence>
<evidence type="ECO:0000256" key="15">
    <source>
        <dbReference type="ARBA" id="ARBA00023198"/>
    </source>
</evidence>
<keyword evidence="14" id="KW-0325">Glycoprotein</keyword>
<dbReference type="AlphaFoldDB" id="A0A267GGV5"/>
<protein>
    <recommendedName>
        <fullName evidence="18">Calcium/calmodulin-dependent protein kinase type IV</fullName>
    </recommendedName>
    <alternativeName>
        <fullName evidence="19">CaM kinase-GR</fullName>
    </alternativeName>
</protein>
<keyword evidence="26" id="KW-1185">Reference proteome</keyword>
<dbReference type="PROSITE" id="PS00107">
    <property type="entry name" value="PROTEIN_KINASE_ATP"/>
    <property type="match status" value="1"/>
</dbReference>
<dbReference type="PANTHER" id="PTHR24347">
    <property type="entry name" value="SERINE/THREONINE-PROTEIN KINASE"/>
    <property type="match status" value="1"/>
</dbReference>
<dbReference type="EMBL" id="NIVC01003799">
    <property type="protein sequence ID" value="PAA49742.1"/>
    <property type="molecule type" value="Genomic_DNA"/>
</dbReference>
<evidence type="ECO:0000256" key="17">
    <source>
        <dbReference type="ARBA" id="ARBA00062378"/>
    </source>
</evidence>
<dbReference type="SUPFAM" id="SSF56112">
    <property type="entry name" value="Protein kinase-like (PK-like)"/>
    <property type="match status" value="1"/>
</dbReference>
<keyword evidence="9" id="KW-0106">Calcium</keyword>
<keyword evidence="13" id="KW-1064">Adaptive immunity</keyword>
<feature type="compositionally biased region" description="Gly residues" evidence="22">
    <location>
        <begin position="336"/>
        <end position="346"/>
    </location>
</feature>
<keyword evidence="6" id="KW-0808">Transferase</keyword>
<keyword evidence="3" id="KW-0963">Cytoplasm</keyword>
<keyword evidence="15" id="KW-0395">Inflammatory response</keyword>
<evidence type="ECO:0000256" key="20">
    <source>
        <dbReference type="PROSITE-ProRule" id="PRU10141"/>
    </source>
</evidence>
<dbReference type="GO" id="GO:0005516">
    <property type="term" value="F:calmodulin binding"/>
    <property type="evidence" value="ECO:0007669"/>
    <property type="project" value="UniProtKB-KW"/>
</dbReference>
<comment type="subunit">
    <text evidence="17">Monomer. Interacts with protein phosphatase 2A (PPP2CA/PPP2CB); the interaction is mutually exclusive with binding to Ca(2+)/calmodulin.</text>
</comment>
<dbReference type="Pfam" id="PF00069">
    <property type="entry name" value="Pkinase"/>
    <property type="match status" value="1"/>
</dbReference>
<evidence type="ECO:0000256" key="16">
    <source>
        <dbReference type="ARBA" id="ARBA00023242"/>
    </source>
</evidence>
<keyword evidence="8" id="KW-0418">Kinase</keyword>
<sequence>MTGDYWVKESIKDTPFESVYELGSELGRGATSIVYECRLIGSNQKWAVKIIQKKVDKKIVSTEIGVLLSVSHPNIIRLKELFETASHIYMVLEHVTGGELFDRIVSRGSYSEKDAAICVQQLLQALKYLHEKDIIHRDLKPENLLYESESDDACLKVADFGLSKIVSDDVQTLTVCGTPGYCAPEVLLSRDYGTPVDMWSVGVITYILLCGYEPFYAENESDMYRRILRGQYEFDSPWWDEISRNAKDLVSRLMLLDPAKRLTASQALRHPWVTGLAAKEDRLDGAQVKLKEFNAKRKLRAATDAVIAIHRTAALVQQLGRTRLGSSNAPADSKPGEGGGNGGSKS</sequence>
<dbReference type="InterPro" id="IPR011009">
    <property type="entry name" value="Kinase-like_dom_sf"/>
</dbReference>
<dbReference type="GO" id="GO:0005654">
    <property type="term" value="C:nucleoplasm"/>
    <property type="evidence" value="ECO:0007669"/>
    <property type="project" value="UniProtKB-ARBA"/>
</dbReference>
<dbReference type="PROSITE" id="PS00108">
    <property type="entry name" value="PROTEIN_KINASE_ST"/>
    <property type="match status" value="1"/>
</dbReference>
<dbReference type="EMBL" id="NIVC01000338">
    <property type="protein sequence ID" value="PAA85261.1"/>
    <property type="molecule type" value="Genomic_DNA"/>
</dbReference>